<evidence type="ECO:0000256" key="1">
    <source>
        <dbReference type="ARBA" id="ARBA00000085"/>
    </source>
</evidence>
<keyword evidence="9 17" id="KW-0418">Kinase</keyword>
<dbReference type="InterPro" id="IPR050398">
    <property type="entry name" value="HssS/ArlS-like"/>
</dbReference>
<dbReference type="Gene3D" id="6.10.340.10">
    <property type="match status" value="1"/>
</dbReference>
<dbReference type="PROSITE" id="PS50885">
    <property type="entry name" value="HAMP"/>
    <property type="match status" value="1"/>
</dbReference>
<evidence type="ECO:0000256" key="7">
    <source>
        <dbReference type="ARBA" id="ARBA00022692"/>
    </source>
</evidence>
<evidence type="ECO:0000313" key="18">
    <source>
        <dbReference type="Proteomes" id="UP000234956"/>
    </source>
</evidence>
<dbReference type="GO" id="GO:0005524">
    <property type="term" value="F:ATP binding"/>
    <property type="evidence" value="ECO:0007669"/>
    <property type="project" value="UniProtKB-KW"/>
</dbReference>
<accession>A0A2I0V6D6</accession>
<dbReference type="SMART" id="SM00388">
    <property type="entry name" value="HisKA"/>
    <property type="match status" value="1"/>
</dbReference>
<dbReference type="SUPFAM" id="SSF47384">
    <property type="entry name" value="Homodimeric domain of signal transducing histidine kinase"/>
    <property type="match status" value="1"/>
</dbReference>
<evidence type="ECO:0000256" key="2">
    <source>
        <dbReference type="ARBA" id="ARBA00004651"/>
    </source>
</evidence>
<evidence type="ECO:0000256" key="14">
    <source>
        <dbReference type="SAM" id="Phobius"/>
    </source>
</evidence>
<keyword evidence="6" id="KW-0808">Transferase</keyword>
<dbReference type="FunFam" id="3.30.565.10:FF:000013">
    <property type="entry name" value="Two-component sensor histidine kinase"/>
    <property type="match status" value="1"/>
</dbReference>
<evidence type="ECO:0000259" key="16">
    <source>
        <dbReference type="PROSITE" id="PS50885"/>
    </source>
</evidence>
<keyword evidence="11 14" id="KW-1133">Transmembrane helix</keyword>
<dbReference type="Gene3D" id="1.10.287.130">
    <property type="match status" value="1"/>
</dbReference>
<comment type="catalytic activity">
    <reaction evidence="1">
        <text>ATP + protein L-histidine = ADP + protein N-phospho-L-histidine.</text>
        <dbReference type="EC" id="2.7.13.3"/>
    </reaction>
</comment>
<evidence type="ECO:0000256" key="13">
    <source>
        <dbReference type="ARBA" id="ARBA00023136"/>
    </source>
</evidence>
<dbReference type="PRINTS" id="PR00344">
    <property type="entry name" value="BCTRLSENSOR"/>
</dbReference>
<keyword evidence="4" id="KW-1003">Cell membrane</keyword>
<evidence type="ECO:0000256" key="5">
    <source>
        <dbReference type="ARBA" id="ARBA00022553"/>
    </source>
</evidence>
<dbReference type="InterPro" id="IPR003660">
    <property type="entry name" value="HAMP_dom"/>
</dbReference>
<dbReference type="CDD" id="cd06225">
    <property type="entry name" value="HAMP"/>
    <property type="match status" value="1"/>
</dbReference>
<dbReference type="SUPFAM" id="SSF158472">
    <property type="entry name" value="HAMP domain-like"/>
    <property type="match status" value="1"/>
</dbReference>
<dbReference type="InterPro" id="IPR003594">
    <property type="entry name" value="HATPase_dom"/>
</dbReference>
<reference evidence="17 18" key="1">
    <citation type="submission" date="2017-10" db="EMBL/GenBank/DDBJ databases">
        <title>Draft genome of Lysinibacillus fusiformis strain Juneja, a laboratory-derived pathogen of Drosophila melanogaster.</title>
        <authorList>
            <person name="Smith B.R."/>
            <person name="Unckless R.L."/>
        </authorList>
    </citation>
    <scope>NUCLEOTIDE SEQUENCE [LARGE SCALE GENOMIC DNA]</scope>
    <source>
        <strain evidence="17 18">Juneja</strain>
    </source>
</reference>
<evidence type="ECO:0000313" key="17">
    <source>
        <dbReference type="EMBL" id="PKU53855.1"/>
    </source>
</evidence>
<dbReference type="CDD" id="cd00082">
    <property type="entry name" value="HisKA"/>
    <property type="match status" value="1"/>
</dbReference>
<dbReference type="FunFam" id="1.10.287.130:FF:000008">
    <property type="entry name" value="Two-component sensor histidine kinase"/>
    <property type="match status" value="1"/>
</dbReference>
<dbReference type="GO" id="GO:0000155">
    <property type="term" value="F:phosphorelay sensor kinase activity"/>
    <property type="evidence" value="ECO:0007669"/>
    <property type="project" value="InterPro"/>
</dbReference>
<dbReference type="SMART" id="SM00304">
    <property type="entry name" value="HAMP"/>
    <property type="match status" value="1"/>
</dbReference>
<feature type="domain" description="Histidine kinase" evidence="15">
    <location>
        <begin position="276"/>
        <end position="493"/>
    </location>
</feature>
<dbReference type="GO" id="GO:0005886">
    <property type="term" value="C:plasma membrane"/>
    <property type="evidence" value="ECO:0007669"/>
    <property type="project" value="UniProtKB-SubCell"/>
</dbReference>
<dbReference type="EC" id="2.7.13.3" evidence="3"/>
<dbReference type="Pfam" id="PF00512">
    <property type="entry name" value="HisKA"/>
    <property type="match status" value="1"/>
</dbReference>
<keyword evidence="13 14" id="KW-0472">Membrane</keyword>
<keyword evidence="5" id="KW-0597">Phosphoprotein</keyword>
<comment type="subcellular location">
    <subcellularLocation>
        <location evidence="2">Cell membrane</location>
        <topology evidence="2">Multi-pass membrane protein</topology>
    </subcellularLocation>
</comment>
<evidence type="ECO:0000256" key="8">
    <source>
        <dbReference type="ARBA" id="ARBA00022741"/>
    </source>
</evidence>
<proteinExistence type="predicted"/>
<gene>
    <name evidence="17" type="ORF">CRI88_01480</name>
</gene>
<evidence type="ECO:0000256" key="10">
    <source>
        <dbReference type="ARBA" id="ARBA00022840"/>
    </source>
</evidence>
<organism evidence="17 18">
    <name type="scientific">Lysinibacillus fusiformis</name>
    <dbReference type="NCBI Taxonomy" id="28031"/>
    <lineage>
        <taxon>Bacteria</taxon>
        <taxon>Bacillati</taxon>
        <taxon>Bacillota</taxon>
        <taxon>Bacilli</taxon>
        <taxon>Bacillales</taxon>
        <taxon>Bacillaceae</taxon>
        <taxon>Lysinibacillus</taxon>
    </lineage>
</organism>
<dbReference type="InterPro" id="IPR005467">
    <property type="entry name" value="His_kinase_dom"/>
</dbReference>
<dbReference type="Pfam" id="PF00672">
    <property type="entry name" value="HAMP"/>
    <property type="match status" value="1"/>
</dbReference>
<evidence type="ECO:0000256" key="11">
    <source>
        <dbReference type="ARBA" id="ARBA00022989"/>
    </source>
</evidence>
<comment type="caution">
    <text evidence="17">The sequence shown here is derived from an EMBL/GenBank/DDBJ whole genome shotgun (WGS) entry which is preliminary data.</text>
</comment>
<dbReference type="SMART" id="SM00387">
    <property type="entry name" value="HATPase_c"/>
    <property type="match status" value="1"/>
</dbReference>
<feature type="transmembrane region" description="Helical" evidence="14">
    <location>
        <begin position="21"/>
        <end position="42"/>
    </location>
</feature>
<dbReference type="SUPFAM" id="SSF55874">
    <property type="entry name" value="ATPase domain of HSP90 chaperone/DNA topoisomerase II/histidine kinase"/>
    <property type="match status" value="1"/>
</dbReference>
<evidence type="ECO:0000256" key="3">
    <source>
        <dbReference type="ARBA" id="ARBA00012438"/>
    </source>
</evidence>
<dbReference type="PROSITE" id="PS50109">
    <property type="entry name" value="HIS_KIN"/>
    <property type="match status" value="1"/>
</dbReference>
<dbReference type="PANTHER" id="PTHR45528:SF8">
    <property type="entry name" value="HISTIDINE KINASE"/>
    <property type="match status" value="1"/>
</dbReference>
<sequence>MGLFKHIGTKIKNNIQRSIRIQLFTTFILCALGSFLVSRAVLPLFENINETVMVDYSASMQMMYYQAQDTAELAIQENSVNVLKQWIDQENDKVDSAQNALQIIVTDEGGKILYKTKQVKEQEIDLHEEIRNVMDFAINQPFNHTYPGAIETSREAFTTLVPLTLQDKNYYFFVSGLPQGEAITSTSEGPIPFFIGVILFIVSFFYSTKRKMNQIEALAEGVMVIAKGNLAYRIEKKGQDEIALLTDNINQMAEKIMTSIEMERKIEQQKNELITNVSHDLRTPLTSIMGYLRLLSEEKYETKEQYDEYLKIAFSKSEQLKNLIDDLFEYTKLTNDKNTIVRQQVCVNELLDQLMEELVPLAEEKQRIFMKHFSEEKIFAALDSEKIVRVFDNLLINAINYSADDGKIMVSLEGQDDHVRICVANQSDAFTTEELDSLFERFYKKDQARTNVTEGSGLGLAIAKSIVELHGGTIHAKYKNETLYFIITLPLAAS</sequence>
<evidence type="ECO:0000256" key="12">
    <source>
        <dbReference type="ARBA" id="ARBA00023012"/>
    </source>
</evidence>
<keyword evidence="8" id="KW-0547">Nucleotide-binding</keyword>
<dbReference type="InterPro" id="IPR003661">
    <property type="entry name" value="HisK_dim/P_dom"/>
</dbReference>
<dbReference type="Pfam" id="PF02518">
    <property type="entry name" value="HATPase_c"/>
    <property type="match status" value="1"/>
</dbReference>
<name>A0A2I0V6D6_9BACI</name>
<keyword evidence="10" id="KW-0067">ATP-binding</keyword>
<dbReference type="PANTHER" id="PTHR45528">
    <property type="entry name" value="SENSOR HISTIDINE KINASE CPXA"/>
    <property type="match status" value="1"/>
</dbReference>
<evidence type="ECO:0000259" key="15">
    <source>
        <dbReference type="PROSITE" id="PS50109"/>
    </source>
</evidence>
<dbReference type="Proteomes" id="UP000234956">
    <property type="component" value="Unassembled WGS sequence"/>
</dbReference>
<keyword evidence="12" id="KW-0902">Two-component regulatory system</keyword>
<dbReference type="InterPro" id="IPR036097">
    <property type="entry name" value="HisK_dim/P_sf"/>
</dbReference>
<feature type="domain" description="HAMP" evidence="16">
    <location>
        <begin position="209"/>
        <end position="261"/>
    </location>
</feature>
<keyword evidence="7 14" id="KW-0812">Transmembrane</keyword>
<evidence type="ECO:0000256" key="6">
    <source>
        <dbReference type="ARBA" id="ARBA00022679"/>
    </source>
</evidence>
<protein>
    <recommendedName>
        <fullName evidence="3">histidine kinase</fullName>
        <ecNumber evidence="3">2.7.13.3</ecNumber>
    </recommendedName>
</protein>
<dbReference type="Gene3D" id="3.30.565.10">
    <property type="entry name" value="Histidine kinase-like ATPase, C-terminal domain"/>
    <property type="match status" value="1"/>
</dbReference>
<evidence type="ECO:0000256" key="4">
    <source>
        <dbReference type="ARBA" id="ARBA00022475"/>
    </source>
</evidence>
<dbReference type="AlphaFoldDB" id="A0A2I0V6D6"/>
<evidence type="ECO:0000256" key="9">
    <source>
        <dbReference type="ARBA" id="ARBA00022777"/>
    </source>
</evidence>
<dbReference type="InterPro" id="IPR004358">
    <property type="entry name" value="Sig_transdc_His_kin-like_C"/>
</dbReference>
<dbReference type="EMBL" id="PDFK01000001">
    <property type="protein sequence ID" value="PKU53855.1"/>
    <property type="molecule type" value="Genomic_DNA"/>
</dbReference>
<dbReference type="InterPro" id="IPR036890">
    <property type="entry name" value="HATPase_C_sf"/>
</dbReference>